<dbReference type="InterPro" id="IPR050113">
    <property type="entry name" value="Ub_conjugating_enzyme"/>
</dbReference>
<sequence>MFKSQNRSSFAQQLKNKFSFSSPQRDANRNLNKRTTGVSGDKRMPQIPSPEEETMMHQSLKDKMTPNNNEYISSYGPLFLEYSIAAEYNHLKKTKIPGVYCIPSYHDPLIWFGVVFIRQGVYQNGVFRFTMTIPPTYPDGDCPSLVFTPPVFHPFIDPTTGALPLARAFGNGWKPNVNHLWQILLYVRRIFYKFDSKDATNPQAAELLLTGSDNYRKKIEGVISEINNTLFDDLDNDDPHAFRFREWNDDLHQPIKESMMSGKEEPVVKRSFEKPKLSGLSYIEPGTSWIFSKET</sequence>
<keyword evidence="4" id="KW-1185">Reference proteome</keyword>
<evidence type="ECO:0000313" key="3">
    <source>
        <dbReference type="EnsemblMetazoa" id="CLYHEMP018878.1"/>
    </source>
</evidence>
<organism evidence="3 4">
    <name type="scientific">Clytia hemisphaerica</name>
    <dbReference type="NCBI Taxonomy" id="252671"/>
    <lineage>
        <taxon>Eukaryota</taxon>
        <taxon>Metazoa</taxon>
        <taxon>Cnidaria</taxon>
        <taxon>Hydrozoa</taxon>
        <taxon>Hydroidolina</taxon>
        <taxon>Leptothecata</taxon>
        <taxon>Obeliida</taxon>
        <taxon>Clytiidae</taxon>
        <taxon>Clytia</taxon>
    </lineage>
</organism>
<dbReference type="Proteomes" id="UP000594262">
    <property type="component" value="Unplaced"/>
</dbReference>
<dbReference type="AlphaFoldDB" id="A0A7M5X7X2"/>
<dbReference type="GeneID" id="136821682"/>
<dbReference type="Gene3D" id="3.10.110.10">
    <property type="entry name" value="Ubiquitin Conjugating Enzyme"/>
    <property type="match status" value="1"/>
</dbReference>
<evidence type="ECO:0000256" key="1">
    <source>
        <dbReference type="SAM" id="MobiDB-lite"/>
    </source>
</evidence>
<dbReference type="PANTHER" id="PTHR24067">
    <property type="entry name" value="UBIQUITIN-CONJUGATING ENZYME E2"/>
    <property type="match status" value="1"/>
</dbReference>
<dbReference type="InterPro" id="IPR000608">
    <property type="entry name" value="UBC"/>
</dbReference>
<feature type="compositionally biased region" description="Polar residues" evidence="1">
    <location>
        <begin position="1"/>
        <end position="38"/>
    </location>
</feature>
<proteinExistence type="predicted"/>
<dbReference type="SUPFAM" id="SSF54495">
    <property type="entry name" value="UBC-like"/>
    <property type="match status" value="1"/>
</dbReference>
<evidence type="ECO:0000313" key="4">
    <source>
        <dbReference type="Proteomes" id="UP000594262"/>
    </source>
</evidence>
<protein>
    <recommendedName>
        <fullName evidence="2">UBC core domain-containing protein</fullName>
    </recommendedName>
</protein>
<dbReference type="Pfam" id="PF00179">
    <property type="entry name" value="UQ_con"/>
    <property type="match status" value="1"/>
</dbReference>
<accession>A0A7M5X7X2</accession>
<name>A0A7M5X7X2_9CNID</name>
<dbReference type="InterPro" id="IPR016135">
    <property type="entry name" value="UBQ-conjugating_enzyme/RWD"/>
</dbReference>
<dbReference type="SMART" id="SM00212">
    <property type="entry name" value="UBCc"/>
    <property type="match status" value="1"/>
</dbReference>
<dbReference type="OrthoDB" id="5596422at2759"/>
<dbReference type="EnsemblMetazoa" id="CLYHEMT018878.1">
    <property type="protein sequence ID" value="CLYHEMP018878.1"/>
    <property type="gene ID" value="CLYHEMG018878"/>
</dbReference>
<dbReference type="RefSeq" id="XP_066933995.1">
    <property type="nucleotide sequence ID" value="XM_067077894.1"/>
</dbReference>
<evidence type="ECO:0000259" key="2">
    <source>
        <dbReference type="PROSITE" id="PS50127"/>
    </source>
</evidence>
<feature type="domain" description="UBC core" evidence="2">
    <location>
        <begin position="79"/>
        <end position="228"/>
    </location>
</feature>
<feature type="region of interest" description="Disordered" evidence="1">
    <location>
        <begin position="1"/>
        <end position="59"/>
    </location>
</feature>
<reference evidence="3" key="1">
    <citation type="submission" date="2021-01" db="UniProtKB">
        <authorList>
            <consortium name="EnsemblMetazoa"/>
        </authorList>
    </citation>
    <scope>IDENTIFICATION</scope>
</reference>
<dbReference type="PROSITE" id="PS50127">
    <property type="entry name" value="UBC_2"/>
    <property type="match status" value="1"/>
</dbReference>
<dbReference type="CDD" id="cd23814">
    <property type="entry name" value="UEV_AKTIP"/>
    <property type="match status" value="1"/>
</dbReference>